<evidence type="ECO:0000256" key="1">
    <source>
        <dbReference type="ARBA" id="ARBA00006940"/>
    </source>
</evidence>
<keyword evidence="3" id="KW-0498">Mitosis</keyword>
<evidence type="ECO:0000256" key="5">
    <source>
        <dbReference type="ARBA" id="ARBA00023306"/>
    </source>
</evidence>
<name>A0ABP0ML68_9DINO</name>
<proteinExistence type="inferred from homology"/>
<protein>
    <recommendedName>
        <fullName evidence="8">Anaphase-promoting complex subunit 13</fullName>
    </recommendedName>
</protein>
<organism evidence="6 7">
    <name type="scientific">Durusdinium trenchii</name>
    <dbReference type="NCBI Taxonomy" id="1381693"/>
    <lineage>
        <taxon>Eukaryota</taxon>
        <taxon>Sar</taxon>
        <taxon>Alveolata</taxon>
        <taxon>Dinophyceae</taxon>
        <taxon>Suessiales</taxon>
        <taxon>Symbiodiniaceae</taxon>
        <taxon>Durusdinium</taxon>
    </lineage>
</organism>
<evidence type="ECO:0008006" key="8">
    <source>
        <dbReference type="Google" id="ProtNLM"/>
    </source>
</evidence>
<evidence type="ECO:0000256" key="3">
    <source>
        <dbReference type="ARBA" id="ARBA00022776"/>
    </source>
</evidence>
<dbReference type="Proteomes" id="UP001642464">
    <property type="component" value="Unassembled WGS sequence"/>
</dbReference>
<reference evidence="6 7" key="1">
    <citation type="submission" date="2024-02" db="EMBL/GenBank/DDBJ databases">
        <authorList>
            <person name="Chen Y."/>
            <person name="Shah S."/>
            <person name="Dougan E. K."/>
            <person name="Thang M."/>
            <person name="Chan C."/>
        </authorList>
    </citation>
    <scope>NUCLEOTIDE SEQUENCE [LARGE SCALE GENOMIC DNA]</scope>
</reference>
<comment type="caution">
    <text evidence="6">The sequence shown here is derived from an EMBL/GenBank/DDBJ whole genome shotgun (WGS) entry which is preliminary data.</text>
</comment>
<gene>
    <name evidence="6" type="ORF">SCF082_LOCUS28603</name>
</gene>
<evidence type="ECO:0000256" key="2">
    <source>
        <dbReference type="ARBA" id="ARBA00022618"/>
    </source>
</evidence>
<evidence type="ECO:0000256" key="4">
    <source>
        <dbReference type="ARBA" id="ARBA00022786"/>
    </source>
</evidence>
<dbReference type="EMBL" id="CAXAMM010022559">
    <property type="protein sequence ID" value="CAK9052227.1"/>
    <property type="molecule type" value="Genomic_DNA"/>
</dbReference>
<keyword evidence="5" id="KW-0131">Cell cycle</keyword>
<keyword evidence="2" id="KW-0132">Cell division</keyword>
<sequence>SVLWLPARANLASNMSQVHLSDSVFCHRHRWKVGLLHLVDEKWRTEALPADDLVLPEGHQINLDEDDKTPEDGRAEDGRWCELPLTHFLEEEAEASFRMRILLTMN</sequence>
<accession>A0ABP0ML68</accession>
<keyword evidence="7" id="KW-1185">Reference proteome</keyword>
<evidence type="ECO:0000313" key="7">
    <source>
        <dbReference type="Proteomes" id="UP001642464"/>
    </source>
</evidence>
<comment type="similarity">
    <text evidence="1">Belongs to the APC13 family.</text>
</comment>
<dbReference type="Pfam" id="PF05839">
    <property type="entry name" value="Apc13p"/>
    <property type="match status" value="1"/>
</dbReference>
<keyword evidence="4" id="KW-0833">Ubl conjugation pathway</keyword>
<feature type="non-terminal residue" evidence="6">
    <location>
        <position position="1"/>
    </location>
</feature>
<dbReference type="InterPro" id="IPR008401">
    <property type="entry name" value="Apc13"/>
</dbReference>
<evidence type="ECO:0000313" key="6">
    <source>
        <dbReference type="EMBL" id="CAK9052227.1"/>
    </source>
</evidence>